<proteinExistence type="predicted"/>
<name>A0A5M6CW67_9BACT</name>
<protein>
    <submittedName>
        <fullName evidence="1">Four-helix bundle copper-binding protein</fullName>
    </submittedName>
</protein>
<dbReference type="PANTHER" id="PTHR37310:SF1">
    <property type="entry name" value="CYTOPLASMIC PROTEIN"/>
    <property type="match status" value="1"/>
</dbReference>
<organism evidence="1 2">
    <name type="scientific">Roseiconus nitratireducens</name>
    <dbReference type="NCBI Taxonomy" id="2605748"/>
    <lineage>
        <taxon>Bacteria</taxon>
        <taxon>Pseudomonadati</taxon>
        <taxon>Planctomycetota</taxon>
        <taxon>Planctomycetia</taxon>
        <taxon>Pirellulales</taxon>
        <taxon>Pirellulaceae</taxon>
        <taxon>Roseiconus</taxon>
    </lineage>
</organism>
<reference evidence="1 2" key="1">
    <citation type="submission" date="2019-08" db="EMBL/GenBank/DDBJ databases">
        <authorList>
            <person name="Dhanesh K."/>
            <person name="Kumar G."/>
            <person name="Sasikala C."/>
            <person name="Venkata Ramana C."/>
        </authorList>
    </citation>
    <scope>NUCLEOTIDE SEQUENCE [LARGE SCALE GENOMIC DNA]</scope>
    <source>
        <strain evidence="1 2">JC645</strain>
    </source>
</reference>
<dbReference type="Pfam" id="PF03860">
    <property type="entry name" value="Csp"/>
    <property type="match status" value="1"/>
</dbReference>
<dbReference type="Proteomes" id="UP000324479">
    <property type="component" value="Unassembled WGS sequence"/>
</dbReference>
<sequence length="110" mass="11805">MASSTISKQDCLTNCQECQTTLATMLTGNCLQQGGAHVEQNHVKLMLDCMAACAACIDFMSRNSDFHKSYCQACAEICKACGDSCEEVGGMDDCVKCCRKCEESCTAMAS</sequence>
<gene>
    <name evidence="1" type="ORF">FYK55_24380</name>
</gene>
<dbReference type="EMBL" id="VWOX01000019">
    <property type="protein sequence ID" value="KAA5539474.1"/>
    <property type="molecule type" value="Genomic_DNA"/>
</dbReference>
<dbReference type="Gene3D" id="1.20.1270.360">
    <property type="match status" value="1"/>
</dbReference>
<dbReference type="AlphaFoldDB" id="A0A5M6CW67"/>
<dbReference type="InterPro" id="IPR044543">
    <property type="entry name" value="YHJQ-like"/>
</dbReference>
<evidence type="ECO:0000313" key="1">
    <source>
        <dbReference type="EMBL" id="KAA5539474.1"/>
    </source>
</evidence>
<dbReference type="InterPro" id="IPR005560">
    <property type="entry name" value="Csp_YhjQ"/>
</dbReference>
<evidence type="ECO:0000313" key="2">
    <source>
        <dbReference type="Proteomes" id="UP000324479"/>
    </source>
</evidence>
<keyword evidence="2" id="KW-1185">Reference proteome</keyword>
<dbReference type="CDD" id="cd08026">
    <property type="entry name" value="DUF326"/>
    <property type="match status" value="1"/>
</dbReference>
<accession>A0A5M6CW67</accession>
<comment type="caution">
    <text evidence="1">The sequence shown here is derived from an EMBL/GenBank/DDBJ whole genome shotgun (WGS) entry which is preliminary data.</text>
</comment>
<dbReference type="PANTHER" id="PTHR37310">
    <property type="entry name" value="CYTOPLASMIC PROTEIN-RELATED"/>
    <property type="match status" value="1"/>
</dbReference>